<proteinExistence type="inferred from homology"/>
<dbReference type="InterPro" id="IPR051910">
    <property type="entry name" value="ComF/GntX_DNA_util-trans"/>
</dbReference>
<gene>
    <name evidence="2" type="ORF">NC99_39560</name>
</gene>
<keyword evidence="3" id="KW-1185">Reference proteome</keyword>
<reference evidence="3" key="1">
    <citation type="submission" date="2015-07" db="EMBL/GenBank/DDBJ databases">
        <title>Genome sequencing of Sunxiuqinia dokdonensis strain SK.</title>
        <authorList>
            <person name="Ahn S."/>
            <person name="Kim B.-C."/>
        </authorList>
    </citation>
    <scope>NUCLEOTIDE SEQUENCE [LARGE SCALE GENOMIC DNA]</scope>
    <source>
        <strain evidence="3">SK</strain>
    </source>
</reference>
<dbReference type="STRING" id="1409788.NC99_39560"/>
<dbReference type="SUPFAM" id="SSF53271">
    <property type="entry name" value="PRTase-like"/>
    <property type="match status" value="1"/>
</dbReference>
<dbReference type="InterPro" id="IPR029057">
    <property type="entry name" value="PRTase-like"/>
</dbReference>
<dbReference type="InterPro" id="IPR000836">
    <property type="entry name" value="PRTase_dom"/>
</dbReference>
<dbReference type="CDD" id="cd06223">
    <property type="entry name" value="PRTases_typeI"/>
    <property type="match status" value="1"/>
</dbReference>
<evidence type="ECO:0000313" key="2">
    <source>
        <dbReference type="EMBL" id="KOH43225.1"/>
    </source>
</evidence>
<sequence length="231" mass="26680">MSEKFTYLHAFLELFYPRLCLVCGQKLISSEKYICLKCLLHLPRTNYHETAGNPMEQLFYGRVQVERATAYFDFKKGSSYQKILHYLKYRGMKELGEYLGAQFALEIRDSELLQSIDLICPVPLHPKKERKRGYNQSYHLAKGLSEKSGIPIDNHSLVRKQFSSTQTRKTRWERWENVESIFELTHPEAFDGKHILLIDDVVTTGATLEACAATIQKRCQARISVLTLAIA</sequence>
<dbReference type="EMBL" id="LGIA01000195">
    <property type="protein sequence ID" value="KOH43225.1"/>
    <property type="molecule type" value="Genomic_DNA"/>
</dbReference>
<dbReference type="Gene3D" id="3.40.50.2020">
    <property type="match status" value="1"/>
</dbReference>
<dbReference type="AlphaFoldDB" id="A0A0L8V413"/>
<evidence type="ECO:0000256" key="1">
    <source>
        <dbReference type="ARBA" id="ARBA00008007"/>
    </source>
</evidence>
<name>A0A0L8V413_9BACT</name>
<dbReference type="OrthoDB" id="9779910at2"/>
<dbReference type="RefSeq" id="WP_053187183.1">
    <property type="nucleotide sequence ID" value="NZ_LGIA01000195.1"/>
</dbReference>
<dbReference type="PATRIC" id="fig|1409788.3.peg.4042"/>
<comment type="caution">
    <text evidence="2">The sequence shown here is derived from an EMBL/GenBank/DDBJ whole genome shotgun (WGS) entry which is preliminary data.</text>
</comment>
<protein>
    <recommendedName>
        <fullName evidence="4">Phosphoribosyltransferase domain-containing protein</fullName>
    </recommendedName>
</protein>
<evidence type="ECO:0000313" key="3">
    <source>
        <dbReference type="Proteomes" id="UP000036958"/>
    </source>
</evidence>
<dbReference type="PANTHER" id="PTHR47505">
    <property type="entry name" value="DNA UTILIZATION PROTEIN YHGH"/>
    <property type="match status" value="1"/>
</dbReference>
<organism evidence="2 3">
    <name type="scientific">Sunxiuqinia dokdonensis</name>
    <dbReference type="NCBI Taxonomy" id="1409788"/>
    <lineage>
        <taxon>Bacteria</taxon>
        <taxon>Pseudomonadati</taxon>
        <taxon>Bacteroidota</taxon>
        <taxon>Bacteroidia</taxon>
        <taxon>Marinilabiliales</taxon>
        <taxon>Prolixibacteraceae</taxon>
        <taxon>Sunxiuqinia</taxon>
    </lineage>
</organism>
<dbReference type="Proteomes" id="UP000036958">
    <property type="component" value="Unassembled WGS sequence"/>
</dbReference>
<dbReference type="PANTHER" id="PTHR47505:SF1">
    <property type="entry name" value="DNA UTILIZATION PROTEIN YHGH"/>
    <property type="match status" value="1"/>
</dbReference>
<evidence type="ECO:0008006" key="4">
    <source>
        <dbReference type="Google" id="ProtNLM"/>
    </source>
</evidence>
<accession>A0A0L8V413</accession>
<comment type="similarity">
    <text evidence="1">Belongs to the ComF/GntX family.</text>
</comment>